<dbReference type="SUPFAM" id="SSF89392">
    <property type="entry name" value="Prokaryotic lipoproteins and lipoprotein localization factors"/>
    <property type="match status" value="1"/>
</dbReference>
<dbReference type="EMBL" id="CP001715">
    <property type="protein sequence ID" value="ACV34586.1"/>
    <property type="molecule type" value="Genomic_DNA"/>
</dbReference>
<accession>C7RRU7</accession>
<dbReference type="STRING" id="522306.CAP2UW1_1259"/>
<dbReference type="Pfam" id="PF09865">
    <property type="entry name" value="DUF2092"/>
    <property type="match status" value="1"/>
</dbReference>
<dbReference type="OrthoDB" id="116979at2"/>
<keyword evidence="1 3" id="KW-0732">Signal</keyword>
<sequence precursor="true">MIPYQYFGRAVLLAVAILFAGGANAQPSASAPTAGKAAKAATTKASSKAVAPAPKPELEAKAIDLLKATSERLAAARSLSFTAVVTYESPSRIGPALAYTTMSEVVMQRPDKLRVITLGDGPASEFYYDGKTMTAFAPAENLVAVTAAPPTIDATLKAAFDSAAIYFPFSDVVLADPYRALAEGLTVAFYVGQSKVIGGTTTDMVALVNDNVFVQIWIGAEDKLPRMLRAVFRRDPLRLRHQMELSNWKLDPVVAADTFTSTKFAGAVPIAFAHPGGSAASGFRPPAKAKPAGKPAAKPQPTKTP</sequence>
<dbReference type="Gene3D" id="2.50.20.10">
    <property type="entry name" value="Lipoprotein localisation LolA/LolB/LppX"/>
    <property type="match status" value="1"/>
</dbReference>
<name>C7RRU7_ACCRE</name>
<evidence type="ECO:0000313" key="4">
    <source>
        <dbReference type="EMBL" id="ACV34586.1"/>
    </source>
</evidence>
<organism evidence="4">
    <name type="scientific">Accumulibacter regalis</name>
    <dbReference type="NCBI Taxonomy" id="522306"/>
    <lineage>
        <taxon>Bacteria</taxon>
        <taxon>Pseudomonadati</taxon>
        <taxon>Pseudomonadota</taxon>
        <taxon>Betaproteobacteria</taxon>
        <taxon>Candidatus Accumulibacter</taxon>
    </lineage>
</organism>
<dbReference type="AlphaFoldDB" id="C7RRU7"/>
<feature type="signal peptide" evidence="3">
    <location>
        <begin position="1"/>
        <end position="25"/>
    </location>
</feature>
<dbReference type="InterPro" id="IPR029046">
    <property type="entry name" value="LolA/LolB/LppX"/>
</dbReference>
<dbReference type="HOGENOM" id="CLU_078459_0_0_4"/>
<feature type="region of interest" description="Disordered" evidence="2">
    <location>
        <begin position="279"/>
        <end position="305"/>
    </location>
</feature>
<feature type="chain" id="PRO_5002984138" evidence="3">
    <location>
        <begin position="26"/>
        <end position="305"/>
    </location>
</feature>
<dbReference type="eggNOG" id="COG3900">
    <property type="taxonomic scope" value="Bacteria"/>
</dbReference>
<protein>
    <submittedName>
        <fullName evidence="4">Periplasmic protein-like protein</fullName>
    </submittedName>
</protein>
<reference evidence="4" key="2">
    <citation type="submission" date="2009-09" db="EMBL/GenBank/DDBJ databases">
        <title>Complete sequence of chromosome of Candidatus Accumulibacter phosphatis clade IIA str. UW-1.</title>
        <authorList>
            <consortium name="US DOE Joint Genome Institute"/>
            <person name="Martin H.G."/>
            <person name="Ivanova N."/>
            <person name="Kunin V."/>
            <person name="Warnecke F."/>
            <person name="Barry K."/>
            <person name="He S."/>
            <person name="Salamov A."/>
            <person name="Szeto E."/>
            <person name="Dalin E."/>
            <person name="Pangilinan J.L."/>
            <person name="Lapidus A."/>
            <person name="Lowry S."/>
            <person name="Kyrpides N.C."/>
            <person name="McMahon K.D."/>
            <person name="Hugenholtz P."/>
        </authorList>
    </citation>
    <scope>NUCLEOTIDE SEQUENCE [LARGE SCALE GENOMIC DNA]</scope>
    <source>
        <strain evidence="4">UW-1</strain>
    </source>
</reference>
<evidence type="ECO:0000256" key="2">
    <source>
        <dbReference type="SAM" id="MobiDB-lite"/>
    </source>
</evidence>
<proteinExistence type="predicted"/>
<reference evidence="4" key="1">
    <citation type="submission" date="2009-08" db="EMBL/GenBank/DDBJ databases">
        <authorList>
            <consortium name="US DOE Joint Genome Institute"/>
            <person name="Lucas S."/>
            <person name="Copeland A."/>
            <person name="Lapidus A."/>
            <person name="Glavina del Rio T."/>
            <person name="Dalin E."/>
            <person name="Tice H."/>
            <person name="Bruce D."/>
            <person name="Barry K."/>
            <person name="Pitluck S."/>
            <person name="Lowry S."/>
            <person name="Larimer F."/>
            <person name="Land M."/>
            <person name="Hauser L."/>
            <person name="Kyrpides N."/>
            <person name="Ivanova N."/>
            <person name="McMahon K.D."/>
            <person name="Hugenholtz P."/>
        </authorList>
    </citation>
    <scope>NUCLEOTIDE SEQUENCE</scope>
    <source>
        <strain evidence="4">UW-1</strain>
    </source>
</reference>
<evidence type="ECO:0000256" key="1">
    <source>
        <dbReference type="ARBA" id="ARBA00022729"/>
    </source>
</evidence>
<evidence type="ECO:0000256" key="3">
    <source>
        <dbReference type="SAM" id="SignalP"/>
    </source>
</evidence>
<dbReference type="KEGG" id="app:CAP2UW1_1259"/>
<gene>
    <name evidence="4" type="ordered locus">CAP2UW1_1259</name>
</gene>
<dbReference type="InterPro" id="IPR019207">
    <property type="entry name" value="DUF2092"/>
</dbReference>
<feature type="compositionally biased region" description="Low complexity" evidence="2">
    <location>
        <begin position="285"/>
        <end position="305"/>
    </location>
</feature>